<evidence type="ECO:0000313" key="2">
    <source>
        <dbReference type="Proteomes" id="UP000028703"/>
    </source>
</evidence>
<reference evidence="1 2" key="1">
    <citation type="submission" date="2014-07" db="EMBL/GenBank/DDBJ databases">
        <title>Genome of Chryseobacterium luteum DSM 18605.</title>
        <authorList>
            <person name="Stropko S.J."/>
            <person name="Pipes S.E."/>
            <person name="Newman J.D."/>
        </authorList>
    </citation>
    <scope>NUCLEOTIDE SEQUENCE [LARGE SCALE GENOMIC DNA]</scope>
    <source>
        <strain evidence="1 2">DSM 18605</strain>
    </source>
</reference>
<dbReference type="OrthoDB" id="1063692at2"/>
<dbReference type="EMBL" id="JPRO01000012">
    <property type="protein sequence ID" value="KFF02254.1"/>
    <property type="molecule type" value="Genomic_DNA"/>
</dbReference>
<dbReference type="Proteomes" id="UP000028703">
    <property type="component" value="Unassembled WGS sequence"/>
</dbReference>
<dbReference type="AlphaFoldDB" id="A0A085ZCU0"/>
<accession>A0A085ZCU0</accession>
<organism evidence="1 2">
    <name type="scientific">Chryseobacterium luteum</name>
    <dbReference type="NCBI Taxonomy" id="421531"/>
    <lineage>
        <taxon>Bacteria</taxon>
        <taxon>Pseudomonadati</taxon>
        <taxon>Bacteroidota</taxon>
        <taxon>Flavobacteriia</taxon>
        <taxon>Flavobacteriales</taxon>
        <taxon>Weeksellaceae</taxon>
        <taxon>Chryseobacterium group</taxon>
        <taxon>Chryseobacterium</taxon>
    </lineage>
</organism>
<sequence>MVKQKLKVGDIFYLEVISGKYSFGRMLFDVDKQYHKIVDVTDSSIFSNDYFPYLLMSHNSCQLIEMYKGIFDTPELISTEILIPRVFTRNIDGKRNLLTWGIVYTKVEFPEHLNNKNGGITLDRGELSIKIEVGTLENEDLKTSINVPGVIGDAYLFLQDKGDLIPANIRRPDYIKENDLLYYPELRKKIYHQIGGGNR</sequence>
<evidence type="ECO:0000313" key="1">
    <source>
        <dbReference type="EMBL" id="KFF02254.1"/>
    </source>
</evidence>
<dbReference type="eggNOG" id="ENOG5030WBB">
    <property type="taxonomic scope" value="Bacteria"/>
</dbReference>
<comment type="caution">
    <text evidence="1">The sequence shown here is derived from an EMBL/GenBank/DDBJ whole genome shotgun (WGS) entry which is preliminary data.</text>
</comment>
<dbReference type="RefSeq" id="WP_034705647.1">
    <property type="nucleotide sequence ID" value="NZ_JPRO01000012.1"/>
</dbReference>
<keyword evidence="2" id="KW-1185">Reference proteome</keyword>
<proteinExistence type="predicted"/>
<gene>
    <name evidence="1" type="ORF">IX38_13570</name>
</gene>
<name>A0A085ZCU0_9FLAO</name>
<protein>
    <submittedName>
        <fullName evidence="1">Uncharacterized protein</fullName>
    </submittedName>
</protein>